<reference evidence="1 2" key="1">
    <citation type="submission" date="2018-03" db="EMBL/GenBank/DDBJ databases">
        <title>Genomic Encyclopedia of Type Strains, Phase III (KMG-III): the genomes of soil and plant-associated and newly described type strains.</title>
        <authorList>
            <person name="Whitman W."/>
        </authorList>
    </citation>
    <scope>NUCLEOTIDE SEQUENCE [LARGE SCALE GENOMIC DNA]</scope>
    <source>
        <strain evidence="1 2">CGMCC 4.7104</strain>
    </source>
</reference>
<gene>
    <name evidence="1" type="ORF">B0I32_13814</name>
</gene>
<accession>A0A2T0LZW6</accession>
<proteinExistence type="predicted"/>
<organism evidence="1 2">
    <name type="scientific">Nonomuraea fuscirosea</name>
    <dbReference type="NCBI Taxonomy" id="1291556"/>
    <lineage>
        <taxon>Bacteria</taxon>
        <taxon>Bacillati</taxon>
        <taxon>Actinomycetota</taxon>
        <taxon>Actinomycetes</taxon>
        <taxon>Streptosporangiales</taxon>
        <taxon>Streptosporangiaceae</taxon>
        <taxon>Nonomuraea</taxon>
    </lineage>
</organism>
<dbReference type="EMBL" id="PVNG01000038">
    <property type="protein sequence ID" value="PRX49709.1"/>
    <property type="molecule type" value="Genomic_DNA"/>
</dbReference>
<comment type="caution">
    <text evidence="1">The sequence shown here is derived from an EMBL/GenBank/DDBJ whole genome shotgun (WGS) entry which is preliminary data.</text>
</comment>
<dbReference type="AlphaFoldDB" id="A0A2T0LZW6"/>
<dbReference type="Proteomes" id="UP000238312">
    <property type="component" value="Unassembled WGS sequence"/>
</dbReference>
<evidence type="ECO:0000313" key="2">
    <source>
        <dbReference type="Proteomes" id="UP000238312"/>
    </source>
</evidence>
<protein>
    <submittedName>
        <fullName evidence="1">Uncharacterized protein</fullName>
    </submittedName>
</protein>
<evidence type="ECO:0000313" key="1">
    <source>
        <dbReference type="EMBL" id="PRX49709.1"/>
    </source>
</evidence>
<keyword evidence="2" id="KW-1185">Reference proteome</keyword>
<name>A0A2T0LZW6_9ACTN</name>
<dbReference type="RefSeq" id="WP_181308758.1">
    <property type="nucleotide sequence ID" value="NZ_PVNG01000038.1"/>
</dbReference>
<sequence length="52" mass="5889">MSTPTGVNDQRVTCPGCRYETRLARFQALLVGERGLQVGCPNCRYSFWVTFC</sequence>